<comment type="caution">
    <text evidence="1">The sequence shown here is derived from an EMBL/GenBank/DDBJ whole genome shotgun (WGS) entry which is preliminary data.</text>
</comment>
<dbReference type="Proteomes" id="UP000823775">
    <property type="component" value="Unassembled WGS sequence"/>
</dbReference>
<keyword evidence="2" id="KW-1185">Reference proteome</keyword>
<gene>
    <name evidence="1" type="ORF">HAX54_021462</name>
</gene>
<evidence type="ECO:0000313" key="2">
    <source>
        <dbReference type="Proteomes" id="UP000823775"/>
    </source>
</evidence>
<dbReference type="EMBL" id="JACEIK010002581">
    <property type="protein sequence ID" value="MCD9637912.1"/>
    <property type="molecule type" value="Genomic_DNA"/>
</dbReference>
<sequence length="73" mass="8149">MSVKQLQLLLSNEPQVVSSGVEANDLGAYFMRSLTKLQNIPSVSVFRSLSIDDEEAFEKLQDMESLLSRQMVG</sequence>
<proteinExistence type="predicted"/>
<protein>
    <submittedName>
        <fullName evidence="1">Uncharacterized protein</fullName>
    </submittedName>
</protein>
<accession>A0ABS8UUT2</accession>
<name>A0ABS8UUT2_DATST</name>
<organism evidence="1 2">
    <name type="scientific">Datura stramonium</name>
    <name type="common">Jimsonweed</name>
    <name type="synonym">Common thornapple</name>
    <dbReference type="NCBI Taxonomy" id="4076"/>
    <lineage>
        <taxon>Eukaryota</taxon>
        <taxon>Viridiplantae</taxon>
        <taxon>Streptophyta</taxon>
        <taxon>Embryophyta</taxon>
        <taxon>Tracheophyta</taxon>
        <taxon>Spermatophyta</taxon>
        <taxon>Magnoliopsida</taxon>
        <taxon>eudicotyledons</taxon>
        <taxon>Gunneridae</taxon>
        <taxon>Pentapetalae</taxon>
        <taxon>asterids</taxon>
        <taxon>lamiids</taxon>
        <taxon>Solanales</taxon>
        <taxon>Solanaceae</taxon>
        <taxon>Solanoideae</taxon>
        <taxon>Datureae</taxon>
        <taxon>Datura</taxon>
    </lineage>
</organism>
<reference evidence="1 2" key="1">
    <citation type="journal article" date="2021" name="BMC Genomics">
        <title>Datura genome reveals duplications of psychoactive alkaloid biosynthetic genes and high mutation rate following tissue culture.</title>
        <authorList>
            <person name="Rajewski A."/>
            <person name="Carter-House D."/>
            <person name="Stajich J."/>
            <person name="Litt A."/>
        </authorList>
    </citation>
    <scope>NUCLEOTIDE SEQUENCE [LARGE SCALE GENOMIC DNA]</scope>
    <source>
        <strain evidence="1">AR-01</strain>
    </source>
</reference>
<evidence type="ECO:0000313" key="1">
    <source>
        <dbReference type="EMBL" id="MCD9637912.1"/>
    </source>
</evidence>